<comment type="subunit">
    <text evidence="4">Homohexamer; trimer of dimers.</text>
</comment>
<protein>
    <recommendedName>
        <fullName evidence="5">non-reducing end alpha-L-arabinofuranosidase</fullName>
        <ecNumber evidence="5">3.2.1.55</ecNumber>
    </recommendedName>
</protein>
<dbReference type="STRING" id="180332.GCA_000797495_04590"/>
<dbReference type="EC" id="3.2.1.55" evidence="5"/>
<accession>A0A4U8Q712</accession>
<dbReference type="InterPro" id="IPR013780">
    <property type="entry name" value="Glyco_hydro_b"/>
</dbReference>
<comment type="pathway">
    <text evidence="2">Glycan metabolism.</text>
</comment>
<dbReference type="GO" id="GO:0046556">
    <property type="term" value="F:alpha-L-arabinofuranosidase activity"/>
    <property type="evidence" value="ECO:0007669"/>
    <property type="project" value="UniProtKB-EC"/>
</dbReference>
<reference evidence="10 11" key="1">
    <citation type="journal article" date="2019" name="Anaerobe">
        <title>Detection of Robinsoniella peoriensis in multiple bone samples of a trauma patient.</title>
        <authorList>
            <person name="Schrottner P."/>
            <person name="Hartwich K."/>
            <person name="Bunk B."/>
            <person name="Schober I."/>
            <person name="Helbig S."/>
            <person name="Rudolph W.W."/>
            <person name="Gunzer F."/>
        </authorList>
    </citation>
    <scope>NUCLEOTIDE SEQUENCE [LARGE SCALE GENOMIC DNA]</scope>
    <source>
        <strain evidence="10 11">DSM 106044</strain>
    </source>
</reference>
<keyword evidence="8 10" id="KW-0326">Glycosidase</keyword>
<evidence type="ECO:0000259" key="9">
    <source>
        <dbReference type="SMART" id="SM00813"/>
    </source>
</evidence>
<evidence type="ECO:0000256" key="1">
    <source>
        <dbReference type="ARBA" id="ARBA00001462"/>
    </source>
</evidence>
<dbReference type="EMBL" id="QGQD01000062">
    <property type="protein sequence ID" value="TLC99892.1"/>
    <property type="molecule type" value="Genomic_DNA"/>
</dbReference>
<feature type="domain" description="Alpha-L-arabinofuranosidase C-terminal" evidence="9">
    <location>
        <begin position="295"/>
        <end position="498"/>
    </location>
</feature>
<sequence length="508" mass="57900">MGINMQKAVMIVNKNFRKGKIDKRIYGSFVEHMGRVVYSGIYEPGHPSADDDGFRQDVLEKVKEMGVTAVRYPGGNFVSCYDWRDGVGPVEARPRRLEIAWRAIETNEIGTNEFMKWAKKAEIEPVFAVNLGTKGIENAVSFVEYCNIPEGTFYSDMRKAHGVKNPYGIHTWCLGNEMDGDWQIGHKTAEEYGRLAQETAKAMKQVDSSIKLVSCGSSKSDMATYPEWEAITLNYTYDYVDYISLHQYYDGQDKGTPYFLAQSLDMERYIKTVIGTCDYVKAKKRSEKELFISFDEWGVWSMADVEVAAQVDKSPWQVAPNLSEQIYSMEDSLLFASMLMNFLKYADRIKIACQSLLTNISAAIMTEKGGGVWVQPIFYPFSYTSRYGRGTVLSEVFDCPSYACERFGEVPYVDSVTVYNEEEQEVVFFLVNRSEDESICFECELQGFEIKEITEQVTMSCEDKKMTNLIRHDAVEPRRITGGKVEGNRLVCELAPLSWNMIRAAERI</sequence>
<keyword evidence="11" id="KW-1185">Reference proteome</keyword>
<evidence type="ECO:0000256" key="2">
    <source>
        <dbReference type="ARBA" id="ARBA00004881"/>
    </source>
</evidence>
<dbReference type="Pfam" id="PF06964">
    <property type="entry name" value="Alpha-L-AF_C"/>
    <property type="match status" value="1"/>
</dbReference>
<evidence type="ECO:0000256" key="3">
    <source>
        <dbReference type="ARBA" id="ARBA00007186"/>
    </source>
</evidence>
<dbReference type="Gene3D" id="2.60.40.1180">
    <property type="entry name" value="Golgi alpha-mannosidase II"/>
    <property type="match status" value="1"/>
</dbReference>
<comment type="similarity">
    <text evidence="3">Belongs to the glycosyl hydrolase 51 family.</text>
</comment>
<evidence type="ECO:0000256" key="6">
    <source>
        <dbReference type="ARBA" id="ARBA00022801"/>
    </source>
</evidence>
<dbReference type="InterPro" id="IPR055235">
    <property type="entry name" value="ASD1_cat"/>
</dbReference>
<evidence type="ECO:0000256" key="8">
    <source>
        <dbReference type="ARBA" id="ARBA00023295"/>
    </source>
</evidence>
<dbReference type="GO" id="GO:0046373">
    <property type="term" value="P:L-arabinose metabolic process"/>
    <property type="evidence" value="ECO:0007669"/>
    <property type="project" value="InterPro"/>
</dbReference>
<evidence type="ECO:0000256" key="4">
    <source>
        <dbReference type="ARBA" id="ARBA00011165"/>
    </source>
</evidence>
<dbReference type="AlphaFoldDB" id="A0A4U8Q712"/>
<dbReference type="Gene3D" id="3.20.20.80">
    <property type="entry name" value="Glycosidases"/>
    <property type="match status" value="1"/>
</dbReference>
<name>A0A4U8Q712_9FIRM</name>
<dbReference type="InterPro" id="IPR017853">
    <property type="entry name" value="GH"/>
</dbReference>
<dbReference type="PANTHER" id="PTHR43576">
    <property type="entry name" value="ALPHA-L-ARABINOFURANOSIDASE C-RELATED"/>
    <property type="match status" value="1"/>
</dbReference>
<dbReference type="Proteomes" id="UP000306509">
    <property type="component" value="Unassembled WGS sequence"/>
</dbReference>
<dbReference type="RefSeq" id="WP_242881472.1">
    <property type="nucleotide sequence ID" value="NZ_CABMJZ010000079.1"/>
</dbReference>
<dbReference type="SUPFAM" id="SSF51445">
    <property type="entry name" value="(Trans)glycosidases"/>
    <property type="match status" value="1"/>
</dbReference>
<dbReference type="InterPro" id="IPR010720">
    <property type="entry name" value="Alpha-L-AF_C"/>
</dbReference>
<dbReference type="SMART" id="SM00813">
    <property type="entry name" value="Alpha-L-AF_C"/>
    <property type="match status" value="1"/>
</dbReference>
<evidence type="ECO:0000313" key="10">
    <source>
        <dbReference type="EMBL" id="TLC99892.1"/>
    </source>
</evidence>
<proteinExistence type="inferred from homology"/>
<keyword evidence="7" id="KW-0119">Carbohydrate metabolism</keyword>
<dbReference type="Pfam" id="PF22848">
    <property type="entry name" value="ASD1_dom"/>
    <property type="match status" value="1"/>
</dbReference>
<comment type="catalytic activity">
    <reaction evidence="1">
        <text>Hydrolysis of terminal non-reducing alpha-L-arabinofuranoside residues in alpha-L-arabinosides.</text>
        <dbReference type="EC" id="3.2.1.55"/>
    </reaction>
</comment>
<dbReference type="GO" id="GO:0000272">
    <property type="term" value="P:polysaccharide catabolic process"/>
    <property type="evidence" value="ECO:0007669"/>
    <property type="project" value="TreeGrafter"/>
</dbReference>
<dbReference type="PANTHER" id="PTHR43576:SF3">
    <property type="entry name" value="ALPHA-L-ARABINOFURANOSIDASE C"/>
    <property type="match status" value="1"/>
</dbReference>
<evidence type="ECO:0000256" key="5">
    <source>
        <dbReference type="ARBA" id="ARBA00012670"/>
    </source>
</evidence>
<keyword evidence="6 10" id="KW-0378">Hydrolase</keyword>
<evidence type="ECO:0000256" key="7">
    <source>
        <dbReference type="ARBA" id="ARBA00023277"/>
    </source>
</evidence>
<comment type="caution">
    <text evidence="10">The sequence shown here is derived from an EMBL/GenBank/DDBJ whole genome shotgun (WGS) entry which is preliminary data.</text>
</comment>
<organism evidence="10 11">
    <name type="scientific">Robinsoniella peoriensis</name>
    <dbReference type="NCBI Taxonomy" id="180332"/>
    <lineage>
        <taxon>Bacteria</taxon>
        <taxon>Bacillati</taxon>
        <taxon>Bacillota</taxon>
        <taxon>Clostridia</taxon>
        <taxon>Lachnospirales</taxon>
        <taxon>Lachnospiraceae</taxon>
        <taxon>Robinsoniella</taxon>
    </lineage>
</organism>
<gene>
    <name evidence="10" type="primary">abfA</name>
    <name evidence="10" type="ORF">DSM106044_03278</name>
</gene>
<evidence type="ECO:0000313" key="11">
    <source>
        <dbReference type="Proteomes" id="UP000306509"/>
    </source>
</evidence>
<dbReference type="SUPFAM" id="SSF51011">
    <property type="entry name" value="Glycosyl hydrolase domain"/>
    <property type="match status" value="1"/>
</dbReference>